<feature type="compositionally biased region" description="Polar residues" evidence="1">
    <location>
        <begin position="231"/>
        <end position="242"/>
    </location>
</feature>
<keyword evidence="4" id="KW-1185">Reference proteome</keyword>
<evidence type="ECO:0000313" key="3">
    <source>
        <dbReference type="EMBL" id="GAA99876.1"/>
    </source>
</evidence>
<dbReference type="InterPro" id="IPR043837">
    <property type="entry name" value="Mtf2-like_C"/>
</dbReference>
<proteinExistence type="predicted"/>
<feature type="domain" description="Mtf2-like C-terminal" evidence="2">
    <location>
        <begin position="547"/>
        <end position="762"/>
    </location>
</feature>
<feature type="region of interest" description="Disordered" evidence="1">
    <location>
        <begin position="355"/>
        <end position="389"/>
    </location>
</feature>
<dbReference type="PANTHER" id="PTHR39468">
    <property type="entry name" value="CHROMOSOME 7, WHOLE GENOME SHOTGUN SEQUENCE"/>
    <property type="match status" value="1"/>
</dbReference>
<feature type="region of interest" description="Disordered" evidence="1">
    <location>
        <begin position="151"/>
        <end position="276"/>
    </location>
</feature>
<feature type="compositionally biased region" description="Basic residues" evidence="1">
    <location>
        <begin position="367"/>
        <end position="378"/>
    </location>
</feature>
<accession>G7EAL6</accession>
<sequence>MSRIDGLASSYAAIARHFASSRRSPSRRLTAVTQAEAYLYHTAPDSGPRASSSAHSASDPASQPSKTSGLPARRIRGGFFWQNVKYSDFLRRKWNGLFVPLGPQDTSPISVDPASTATLARVMSDQAAETAKNRELLLKTLMDQPAILTKHDPHSLAQPSDAKSSGPQYFDKNRALARKSEDRRGRTVRRDALEEVDATPSMHWSAQKRSFSTTATGRSVSSAGPSLKIAAQSSSSQDTGKLSSAADRKLGEAGEDSRPTSVSIKRSARIPLRRQDEPDAALLMQYRPLQSLETPIDSIPSQENVQPEPDRLLDRLRALKESNVRSDVPKAQGGDHATQPSLASIRLQKALVQRTPKVYRQASSPSRSRKPGLPRKQRQTLLHRSASPPLSSVLRAAEELLPIDPTNKRSYSASTCKLAPLARRTRARMTRPRNTITRIVARPRSPSVAQTTARDVPATANMLLPWAQSAPPGLSPSAAESAFEQELFKWFPNAPRMGTQPSQTTSFPSDAMIASKTPSEIFQNRVRSARRDKHEPTSTDIEFDRQVEAISAQPTDLDLLRWASAVLDLQLGMSQHDPSDEIATIDLTTSIYPRVLARTMSVFRVRFNRPAAALALFEAASTRSIRHLILGCTTEVYNELLRAHWHSYGSIETVLDVMLDMLKNGVVFNAATASIANSIAEAVMADTVQAVSAHEQYKLSAEAAPISTYNWEDETSSDGKAAEASATHGQRESQGPIDSASRFSRAELRAQQQIAEMIADSEQERQQSRRNGSAFASRASERPGSVR</sequence>
<feature type="region of interest" description="Disordered" evidence="1">
    <location>
        <begin position="323"/>
        <end position="342"/>
    </location>
</feature>
<dbReference type="InterPro" id="IPR040009">
    <property type="entry name" value="Mtf2/C5D6.12-like"/>
</dbReference>
<organism evidence="3 4">
    <name type="scientific">Mixia osmundae (strain CBS 9802 / IAM 14324 / JCM 22182 / KY 12970)</name>
    <dbReference type="NCBI Taxonomy" id="764103"/>
    <lineage>
        <taxon>Eukaryota</taxon>
        <taxon>Fungi</taxon>
        <taxon>Dikarya</taxon>
        <taxon>Basidiomycota</taxon>
        <taxon>Pucciniomycotina</taxon>
        <taxon>Mixiomycetes</taxon>
        <taxon>Mixiales</taxon>
        <taxon>Mixiaceae</taxon>
        <taxon>Mixia</taxon>
    </lineage>
</organism>
<evidence type="ECO:0000256" key="1">
    <source>
        <dbReference type="SAM" id="MobiDB-lite"/>
    </source>
</evidence>
<dbReference type="eggNOG" id="ENOG502RDPJ">
    <property type="taxonomic scope" value="Eukaryota"/>
</dbReference>
<dbReference type="HOGENOM" id="CLU_356430_0_0_1"/>
<protein>
    <recommendedName>
        <fullName evidence="2">Mtf2-like C-terminal domain-containing protein</fullName>
    </recommendedName>
</protein>
<dbReference type="GO" id="GO:0005739">
    <property type="term" value="C:mitochondrion"/>
    <property type="evidence" value="ECO:0007669"/>
    <property type="project" value="InterPro"/>
</dbReference>
<name>G7EAL6_MIXOS</name>
<feature type="compositionally biased region" description="Low complexity" evidence="1">
    <location>
        <begin position="46"/>
        <end position="65"/>
    </location>
</feature>
<gene>
    <name evidence="3" type="primary">Mo06579</name>
    <name evidence="3" type="ORF">E5Q_06579</name>
</gene>
<reference evidence="3 4" key="1">
    <citation type="journal article" date="2011" name="J. Gen. Appl. Microbiol.">
        <title>Draft genome sequencing of the enigmatic basidiomycete Mixia osmundae.</title>
        <authorList>
            <person name="Nishida H."/>
            <person name="Nagatsuka Y."/>
            <person name="Sugiyama J."/>
        </authorList>
    </citation>
    <scope>NUCLEOTIDE SEQUENCE [LARGE SCALE GENOMIC DNA]</scope>
    <source>
        <strain evidence="4">CBS 9802 / IAM 14324 / JCM 22182 / KY 12970</strain>
    </source>
</reference>
<dbReference type="InParanoid" id="G7EAL6"/>
<feature type="compositionally biased region" description="Basic and acidic residues" evidence="1">
    <location>
        <begin position="171"/>
        <end position="193"/>
    </location>
</feature>
<feature type="region of interest" description="Disordered" evidence="1">
    <location>
        <begin position="42"/>
        <end position="70"/>
    </location>
</feature>
<comment type="caution">
    <text evidence="3">The sequence shown here is derived from an EMBL/GenBank/DDBJ whole genome shotgun (WGS) entry which is preliminary data.</text>
</comment>
<feature type="compositionally biased region" description="Polar residues" evidence="1">
    <location>
        <begin position="202"/>
        <end position="224"/>
    </location>
</feature>
<feature type="region of interest" description="Disordered" evidence="1">
    <location>
        <begin position="710"/>
        <end position="787"/>
    </location>
</feature>
<feature type="compositionally biased region" description="Polar residues" evidence="1">
    <location>
        <begin position="157"/>
        <end position="167"/>
    </location>
</feature>
<dbReference type="STRING" id="764103.G7EAL6"/>
<evidence type="ECO:0000313" key="4">
    <source>
        <dbReference type="Proteomes" id="UP000009131"/>
    </source>
</evidence>
<dbReference type="OrthoDB" id="2444174at2759"/>
<evidence type="ECO:0000259" key="2">
    <source>
        <dbReference type="Pfam" id="PF19189"/>
    </source>
</evidence>
<dbReference type="AlphaFoldDB" id="G7EAL6"/>
<reference evidence="3 4" key="2">
    <citation type="journal article" date="2012" name="Open Biol.">
        <title>Characteristics of nucleosomes and linker DNA regions on the genome of the basidiomycete Mixia osmundae revealed by mono- and dinucleosome mapping.</title>
        <authorList>
            <person name="Nishida H."/>
            <person name="Kondo S."/>
            <person name="Matsumoto T."/>
            <person name="Suzuki Y."/>
            <person name="Yoshikawa H."/>
            <person name="Taylor T.D."/>
            <person name="Sugiyama J."/>
        </authorList>
    </citation>
    <scope>NUCLEOTIDE SEQUENCE [LARGE SCALE GENOMIC DNA]</scope>
    <source>
        <strain evidence="4">CBS 9802 / IAM 14324 / JCM 22182 / KY 12970</strain>
    </source>
</reference>
<dbReference type="EMBL" id="BABT02000241">
    <property type="protein sequence ID" value="GAA99876.1"/>
    <property type="molecule type" value="Genomic_DNA"/>
</dbReference>
<dbReference type="PANTHER" id="PTHR39468:SF1">
    <property type="entry name" value="MTF2-LIKE C-TERMINAL DOMAIN-CONTAINING PROTEIN"/>
    <property type="match status" value="1"/>
</dbReference>
<dbReference type="Proteomes" id="UP000009131">
    <property type="component" value="Unassembled WGS sequence"/>
</dbReference>
<feature type="compositionally biased region" description="Basic and acidic residues" evidence="1">
    <location>
        <begin position="246"/>
        <end position="258"/>
    </location>
</feature>
<dbReference type="RefSeq" id="XP_014566797.1">
    <property type="nucleotide sequence ID" value="XM_014711311.1"/>
</dbReference>
<dbReference type="Pfam" id="PF19189">
    <property type="entry name" value="Mtf2"/>
    <property type="match status" value="1"/>
</dbReference>